<comment type="caution">
    <text evidence="6">The sequence shown here is derived from an EMBL/GenBank/DDBJ whole genome shotgun (WGS) entry which is preliminary data.</text>
</comment>
<dbReference type="RefSeq" id="WP_418160053.1">
    <property type="nucleotide sequence ID" value="NZ_JBBLZC010000013.1"/>
</dbReference>
<evidence type="ECO:0000313" key="6">
    <source>
        <dbReference type="EMBL" id="MEK0084204.1"/>
    </source>
</evidence>
<evidence type="ECO:0000256" key="3">
    <source>
        <dbReference type="ARBA" id="ARBA00023136"/>
    </source>
</evidence>
<sequence>MSLLLPPGAGREARLLLLARGLRAAADGWISIVLPSYLLALGLGALEIGILATTTMLGSSVLTLAVGFMAGRLDPRRTLLAASLLMAATGLAFALAGGFWPLLVVAFVGTLNPSSGDVSLFLPLEQSLLAHSTAERDRTALFARYSLVGSLCGASGTLVAVLPETGERLGIPLLAGLRAMFVLYGFVGVAAWLAYRGLPRGSDGTDGRPAAPLGPSRRIVHRLAALFSLDSFAGGLVVQSLLALWLFDAFGLSLAAAAKLFFWTGVLSAASYLAAPPLARRIGLIRTMVFTHLPANVCLALVPFTSALWQAVALLLVRSLLSQMDVPARTSYVMAVVTPPERPAAASLTNVPRSLAAALSPTLAGWLLGLSGFGWPLLLAGLLKITYDLALLARFRHVRPPEERAG</sequence>
<keyword evidence="2 4" id="KW-1133">Transmembrane helix</keyword>
<dbReference type="EMBL" id="JBBLZC010000013">
    <property type="protein sequence ID" value="MEK0084204.1"/>
    <property type="molecule type" value="Genomic_DNA"/>
</dbReference>
<dbReference type="PANTHER" id="PTHR23520">
    <property type="entry name" value="TRANSPORTER, PUTATIVE (AFU_ORTHOLOGUE AFUA_3G04000)-RELATED"/>
    <property type="match status" value="1"/>
</dbReference>
<dbReference type="Gene3D" id="1.20.1250.20">
    <property type="entry name" value="MFS general substrate transporter like domains"/>
    <property type="match status" value="1"/>
</dbReference>
<dbReference type="PANTHER" id="PTHR23520:SF5">
    <property type="entry name" value="TRANSPORTER, PUTATIVE (AFU_ORTHOLOGUE AFUA_3G04000)-RELATED"/>
    <property type="match status" value="1"/>
</dbReference>
<feature type="transmembrane region" description="Helical" evidence="4">
    <location>
        <begin position="169"/>
        <end position="195"/>
    </location>
</feature>
<dbReference type="InterPro" id="IPR011701">
    <property type="entry name" value="MFS"/>
</dbReference>
<accession>A0ABU8XT22</accession>
<dbReference type="InterPro" id="IPR020846">
    <property type="entry name" value="MFS_dom"/>
</dbReference>
<keyword evidence="1 4" id="KW-0812">Transmembrane</keyword>
<evidence type="ECO:0000256" key="2">
    <source>
        <dbReference type="ARBA" id="ARBA00022989"/>
    </source>
</evidence>
<dbReference type="PROSITE" id="PS50850">
    <property type="entry name" value="MFS"/>
    <property type="match status" value="1"/>
</dbReference>
<organism evidence="6 7">
    <name type="scientific">Benzoatithermus flavus</name>
    <dbReference type="NCBI Taxonomy" id="3108223"/>
    <lineage>
        <taxon>Bacteria</taxon>
        <taxon>Pseudomonadati</taxon>
        <taxon>Pseudomonadota</taxon>
        <taxon>Alphaproteobacteria</taxon>
        <taxon>Geminicoccales</taxon>
        <taxon>Geminicoccaceae</taxon>
        <taxon>Benzoatithermus</taxon>
    </lineage>
</organism>
<protein>
    <submittedName>
        <fullName evidence="6">MFS transporter</fullName>
    </submittedName>
</protein>
<dbReference type="InterPro" id="IPR036259">
    <property type="entry name" value="MFS_trans_sf"/>
</dbReference>
<name>A0ABU8XT22_9PROT</name>
<dbReference type="Proteomes" id="UP001375743">
    <property type="component" value="Unassembled WGS sequence"/>
</dbReference>
<gene>
    <name evidence="6" type="ORF">U1T56_13660</name>
</gene>
<evidence type="ECO:0000313" key="7">
    <source>
        <dbReference type="Proteomes" id="UP001375743"/>
    </source>
</evidence>
<feature type="transmembrane region" description="Helical" evidence="4">
    <location>
        <begin position="142"/>
        <end position="163"/>
    </location>
</feature>
<feature type="transmembrane region" description="Helical" evidence="4">
    <location>
        <begin position="253"/>
        <end position="275"/>
    </location>
</feature>
<proteinExistence type="predicted"/>
<keyword evidence="3 4" id="KW-0472">Membrane</keyword>
<feature type="transmembrane region" description="Helical" evidence="4">
    <location>
        <begin position="223"/>
        <end position="247"/>
    </location>
</feature>
<evidence type="ECO:0000256" key="1">
    <source>
        <dbReference type="ARBA" id="ARBA00022692"/>
    </source>
</evidence>
<feature type="transmembrane region" description="Helical" evidence="4">
    <location>
        <begin position="363"/>
        <end position="387"/>
    </location>
</feature>
<evidence type="ECO:0000256" key="4">
    <source>
        <dbReference type="SAM" id="Phobius"/>
    </source>
</evidence>
<feature type="transmembrane region" description="Helical" evidence="4">
    <location>
        <begin position="296"/>
        <end position="317"/>
    </location>
</feature>
<feature type="transmembrane region" description="Helical" evidence="4">
    <location>
        <begin position="48"/>
        <end position="71"/>
    </location>
</feature>
<reference evidence="6 7" key="1">
    <citation type="submission" date="2024-01" db="EMBL/GenBank/DDBJ databases">
        <title>Multi-omics insights into the function and evolution of sodium benzoate biodegradation pathways in Benzoatithermus flavus gen. nov., sp. nov. from hot spring.</title>
        <authorList>
            <person name="Hu C.-J."/>
            <person name="Li W.-J."/>
        </authorList>
    </citation>
    <scope>NUCLEOTIDE SEQUENCE [LARGE SCALE GENOMIC DNA]</scope>
    <source>
        <strain evidence="6 7">SYSU G07066</strain>
    </source>
</reference>
<feature type="transmembrane region" description="Helical" evidence="4">
    <location>
        <begin position="78"/>
        <end position="96"/>
    </location>
</feature>
<evidence type="ECO:0000259" key="5">
    <source>
        <dbReference type="PROSITE" id="PS50850"/>
    </source>
</evidence>
<feature type="transmembrane region" description="Helical" evidence="4">
    <location>
        <begin position="21"/>
        <end position="42"/>
    </location>
</feature>
<feature type="domain" description="Major facilitator superfamily (MFS) profile" evidence="5">
    <location>
        <begin position="1"/>
        <end position="399"/>
    </location>
</feature>
<dbReference type="SUPFAM" id="SSF103473">
    <property type="entry name" value="MFS general substrate transporter"/>
    <property type="match status" value="1"/>
</dbReference>
<dbReference type="Pfam" id="PF07690">
    <property type="entry name" value="MFS_1"/>
    <property type="match status" value="1"/>
</dbReference>
<keyword evidence="7" id="KW-1185">Reference proteome</keyword>